<dbReference type="InterPro" id="IPR036291">
    <property type="entry name" value="NAD(P)-bd_dom_sf"/>
</dbReference>
<organism evidence="3">
    <name type="scientific">bioreactor metagenome</name>
    <dbReference type="NCBI Taxonomy" id="1076179"/>
    <lineage>
        <taxon>unclassified sequences</taxon>
        <taxon>metagenomes</taxon>
        <taxon>ecological metagenomes</taxon>
    </lineage>
</organism>
<dbReference type="InterPro" id="IPR051674">
    <property type="entry name" value="Malate_Decarboxylase"/>
</dbReference>
<dbReference type="GO" id="GO:0051287">
    <property type="term" value="F:NAD binding"/>
    <property type="evidence" value="ECO:0007669"/>
    <property type="project" value="InterPro"/>
</dbReference>
<accession>A0A644W9F4</accession>
<dbReference type="EMBL" id="VSSQ01000710">
    <property type="protein sequence ID" value="MPM00148.1"/>
    <property type="molecule type" value="Genomic_DNA"/>
</dbReference>
<dbReference type="PANTHER" id="PTHR43237:SF4">
    <property type="entry name" value="NADP-DEPENDENT MALIC ENZYME"/>
    <property type="match status" value="1"/>
</dbReference>
<dbReference type="Pfam" id="PF03949">
    <property type="entry name" value="Malic_M"/>
    <property type="match status" value="1"/>
</dbReference>
<evidence type="ECO:0000256" key="1">
    <source>
        <dbReference type="ARBA" id="ARBA00023002"/>
    </source>
</evidence>
<sequence length="173" mass="18150">MGHGFLQQRLGYLDFRDVQGISNFDHADALLVGAKGRLNGGLGGQPVIVQHHGDFGRIDIPGGQQIEIGRVKVCPKEALSVGAALAATGRSDYPNRMNNVLVSPGIFRGAPDARASDINEDMQIAAAYAIAGLVSDEALNAKYIIPAAFDPRMQNAVAAAVAEAARKSGVARM</sequence>
<dbReference type="PANTHER" id="PTHR43237">
    <property type="entry name" value="NADP-DEPENDENT MALIC ENZYME"/>
    <property type="match status" value="1"/>
</dbReference>
<dbReference type="GO" id="GO:0016491">
    <property type="term" value="F:oxidoreductase activity"/>
    <property type="evidence" value="ECO:0007669"/>
    <property type="project" value="UniProtKB-KW"/>
</dbReference>
<proteinExistence type="predicted"/>
<name>A0A644W9F4_9ZZZZ</name>
<evidence type="ECO:0000259" key="2">
    <source>
        <dbReference type="SMART" id="SM00919"/>
    </source>
</evidence>
<feature type="domain" description="Malic enzyme NAD-binding" evidence="2">
    <location>
        <begin position="18"/>
        <end position="166"/>
    </location>
</feature>
<dbReference type="Gene3D" id="3.40.50.720">
    <property type="entry name" value="NAD(P)-binding Rossmann-like Domain"/>
    <property type="match status" value="1"/>
</dbReference>
<comment type="caution">
    <text evidence="3">The sequence shown here is derived from an EMBL/GenBank/DDBJ whole genome shotgun (WGS) entry which is preliminary data.</text>
</comment>
<protein>
    <recommendedName>
        <fullName evidence="2">Malic enzyme NAD-binding domain-containing protein</fullName>
    </recommendedName>
</protein>
<dbReference type="AlphaFoldDB" id="A0A644W9F4"/>
<reference evidence="3" key="1">
    <citation type="submission" date="2019-08" db="EMBL/GenBank/DDBJ databases">
        <authorList>
            <person name="Kucharzyk K."/>
            <person name="Murdoch R.W."/>
            <person name="Higgins S."/>
            <person name="Loffler F."/>
        </authorList>
    </citation>
    <scope>NUCLEOTIDE SEQUENCE</scope>
</reference>
<keyword evidence="1" id="KW-0560">Oxidoreductase</keyword>
<dbReference type="SUPFAM" id="SSF51735">
    <property type="entry name" value="NAD(P)-binding Rossmann-fold domains"/>
    <property type="match status" value="1"/>
</dbReference>
<evidence type="ECO:0000313" key="3">
    <source>
        <dbReference type="EMBL" id="MPM00148.1"/>
    </source>
</evidence>
<dbReference type="InterPro" id="IPR012302">
    <property type="entry name" value="Malic_NAD-bd"/>
</dbReference>
<gene>
    <name evidence="3" type="ORF">SDC9_46371</name>
</gene>
<dbReference type="SMART" id="SM00919">
    <property type="entry name" value="Malic_M"/>
    <property type="match status" value="1"/>
</dbReference>